<name>A0A8J8B157_9FIRM</name>
<dbReference type="PANTHER" id="PTHR22642:SF22">
    <property type="entry name" value="EXOENZYMES REGULATORY PROTEIN AEPA"/>
    <property type="match status" value="1"/>
</dbReference>
<dbReference type="GO" id="GO:0016810">
    <property type="term" value="F:hydrolase activity, acting on carbon-nitrogen (but not peptide) bonds"/>
    <property type="evidence" value="ECO:0007669"/>
    <property type="project" value="InterPro"/>
</dbReference>
<accession>A0A8J8B157</accession>
<dbReference type="InterPro" id="IPR013108">
    <property type="entry name" value="Amidohydro_3"/>
</dbReference>
<dbReference type="Gene3D" id="2.30.40.10">
    <property type="entry name" value="Urease, subunit C, domain 1"/>
    <property type="match status" value="1"/>
</dbReference>
<evidence type="ECO:0000259" key="1">
    <source>
        <dbReference type="Pfam" id="PF07969"/>
    </source>
</evidence>
<dbReference type="EMBL" id="JAGSND010000003">
    <property type="protein sequence ID" value="MBR0597311.1"/>
    <property type="molecule type" value="Genomic_DNA"/>
</dbReference>
<dbReference type="SUPFAM" id="SSF51338">
    <property type="entry name" value="Composite domain of metallo-dependent hydrolases"/>
    <property type="match status" value="1"/>
</dbReference>
<dbReference type="InterPro" id="IPR033932">
    <property type="entry name" value="YtcJ-like"/>
</dbReference>
<evidence type="ECO:0000313" key="2">
    <source>
        <dbReference type="EMBL" id="MBR0597311.1"/>
    </source>
</evidence>
<dbReference type="Gene3D" id="3.20.20.140">
    <property type="entry name" value="Metal-dependent hydrolases"/>
    <property type="match status" value="1"/>
</dbReference>
<sequence length="511" mass="57886">MKVDLIIKNGNIITMDPEESFRRWVVVKDKRIVAMGSEDECPYDTNEVIDLEGKTVLPGLFDSHVHCMSTGINMTSINVSEKRTLQEILCLIEKECIKKTGDEWIFCVGFLEQVVEEGRHLNRWELDRISHGHPVFIIDATNHGLSVNSLALDICNIPLDTPGVEKDENDQETGVFLSDESVFDAFSNIFDHLNEEEIYRLISKCADYAVTKGVTTIIGLLGGIDKNDTDLKIVIKNLDKFSANIVPFYQTWDVEQVKEYNLPRIGGCLALDGSTFQYTMAASEPYGKPSVRGMLYFRDDEIYRLVSKAHREGIQCAFHAIGDRAIDQLIYIYRQVINEQGQKGLRHRIEHFCLPTEKHIELAAELGIVLSMQPAFPYLWDLPEGGMYEFLMDRERADKMEPFPEIIKRGGIICGGSDSPITMIDPLLGIASCVRNPNPIRNISVTEALKMFTINAAYSVHLEKTKGSIEAGKDADFTVIDRNPYDYQNSEEIYKMKVSMTIRDGKVVYKK</sequence>
<dbReference type="CDD" id="cd01300">
    <property type="entry name" value="YtcJ_like"/>
    <property type="match status" value="1"/>
</dbReference>
<dbReference type="InterPro" id="IPR032466">
    <property type="entry name" value="Metal_Hydrolase"/>
</dbReference>
<dbReference type="SUPFAM" id="SSF51556">
    <property type="entry name" value="Metallo-dependent hydrolases"/>
    <property type="match status" value="1"/>
</dbReference>
<reference evidence="2" key="2">
    <citation type="submission" date="2021-04" db="EMBL/GenBank/DDBJ databases">
        <authorList>
            <person name="Liu J."/>
        </authorList>
    </citation>
    <scope>NUCLEOTIDE SEQUENCE</scope>
    <source>
        <strain evidence="2">BAD-6</strain>
    </source>
</reference>
<keyword evidence="3" id="KW-1185">Reference proteome</keyword>
<feature type="domain" description="Amidohydrolase 3" evidence="1">
    <location>
        <begin position="47"/>
        <end position="509"/>
    </location>
</feature>
<gene>
    <name evidence="2" type="ORF">KCX82_05475</name>
</gene>
<dbReference type="RefSeq" id="WP_227017449.1">
    <property type="nucleotide sequence ID" value="NZ_JAGSND010000003.1"/>
</dbReference>
<reference evidence="2" key="1">
    <citation type="submission" date="2021-04" db="EMBL/GenBank/DDBJ databases">
        <title>Sinoanaerobacter chloroacetimidivorans sp. nov., an obligate anaerobic bacterium isolated from anaerobic sludge.</title>
        <authorList>
            <person name="Bao Y."/>
        </authorList>
    </citation>
    <scope>NUCLEOTIDE SEQUENCE</scope>
    <source>
        <strain evidence="2">BAD-6</strain>
    </source>
</reference>
<evidence type="ECO:0000313" key="3">
    <source>
        <dbReference type="Proteomes" id="UP000675664"/>
    </source>
</evidence>
<dbReference type="InterPro" id="IPR011059">
    <property type="entry name" value="Metal-dep_hydrolase_composite"/>
</dbReference>
<comment type="caution">
    <text evidence="2">The sequence shown here is derived from an EMBL/GenBank/DDBJ whole genome shotgun (WGS) entry which is preliminary data.</text>
</comment>
<dbReference type="Pfam" id="PF07969">
    <property type="entry name" value="Amidohydro_3"/>
    <property type="match status" value="1"/>
</dbReference>
<dbReference type="PANTHER" id="PTHR22642">
    <property type="entry name" value="IMIDAZOLONEPROPIONASE"/>
    <property type="match status" value="1"/>
</dbReference>
<dbReference type="Proteomes" id="UP000675664">
    <property type="component" value="Unassembled WGS sequence"/>
</dbReference>
<organism evidence="2 3">
    <name type="scientific">Sinanaerobacter chloroacetimidivorans</name>
    <dbReference type="NCBI Taxonomy" id="2818044"/>
    <lineage>
        <taxon>Bacteria</taxon>
        <taxon>Bacillati</taxon>
        <taxon>Bacillota</taxon>
        <taxon>Clostridia</taxon>
        <taxon>Peptostreptococcales</taxon>
        <taxon>Anaerovoracaceae</taxon>
        <taxon>Sinanaerobacter</taxon>
    </lineage>
</organism>
<protein>
    <submittedName>
        <fullName evidence="2">Amidohydrolase</fullName>
    </submittedName>
</protein>
<dbReference type="Gene3D" id="3.10.310.70">
    <property type="match status" value="1"/>
</dbReference>
<proteinExistence type="predicted"/>
<dbReference type="AlphaFoldDB" id="A0A8J8B157"/>